<dbReference type="Proteomes" id="UP000243205">
    <property type="component" value="Unassembled WGS sequence"/>
</dbReference>
<accession>A0A1G6XL23</accession>
<dbReference type="SUPFAM" id="SSF56784">
    <property type="entry name" value="HAD-like"/>
    <property type="match status" value="1"/>
</dbReference>
<dbReference type="OrthoDB" id="159409at2"/>
<name>A0A1G6XL23_9BACT</name>
<dbReference type="STRING" id="57664.SAMN05661003_101290"/>
<protein>
    <submittedName>
        <fullName evidence="1">Soluble P-type ATPase</fullName>
    </submittedName>
</protein>
<keyword evidence="2" id="KW-1185">Reference proteome</keyword>
<dbReference type="EMBL" id="FNAQ01000001">
    <property type="protein sequence ID" value="SDD78115.1"/>
    <property type="molecule type" value="Genomic_DNA"/>
</dbReference>
<dbReference type="RefSeq" id="WP_092075508.1">
    <property type="nucleotide sequence ID" value="NZ_CALFZY010000006.1"/>
</dbReference>
<organism evidence="1 2">
    <name type="scientific">Desulfuromonas thiophila</name>
    <dbReference type="NCBI Taxonomy" id="57664"/>
    <lineage>
        <taxon>Bacteria</taxon>
        <taxon>Pseudomonadati</taxon>
        <taxon>Thermodesulfobacteriota</taxon>
        <taxon>Desulfuromonadia</taxon>
        <taxon>Desulfuromonadales</taxon>
        <taxon>Desulfuromonadaceae</taxon>
        <taxon>Desulfuromonas</taxon>
    </lineage>
</organism>
<gene>
    <name evidence="1" type="ORF">SAMN05661003_101290</name>
</gene>
<proteinExistence type="predicted"/>
<dbReference type="InterPro" id="IPR036412">
    <property type="entry name" value="HAD-like_sf"/>
</dbReference>
<dbReference type="AlphaFoldDB" id="A0A1G6XL23"/>
<dbReference type="InterPro" id="IPR023214">
    <property type="entry name" value="HAD_sf"/>
</dbReference>
<evidence type="ECO:0000313" key="2">
    <source>
        <dbReference type="Proteomes" id="UP000243205"/>
    </source>
</evidence>
<dbReference type="Gene3D" id="3.40.50.1000">
    <property type="entry name" value="HAD superfamily/HAD-like"/>
    <property type="match status" value="1"/>
</dbReference>
<evidence type="ECO:0000313" key="1">
    <source>
        <dbReference type="EMBL" id="SDD78115.1"/>
    </source>
</evidence>
<sequence>MLRIEIPGAAPLQLEHLICDYNGTLACDGQLLAGVAERFAALSGQLQLHVLTADTHGTVAAQIAGLPCQLAVIPPTDQQAAKQRYLHQLGADRCAALGNGRNDSLLLRDAALGIALLQQEGLAVMALQAADLLCTSCLDAFDLLLQPARLQASLRC</sequence>
<reference evidence="2" key="1">
    <citation type="submission" date="2016-10" db="EMBL/GenBank/DDBJ databases">
        <authorList>
            <person name="Varghese N."/>
            <person name="Submissions S."/>
        </authorList>
    </citation>
    <scope>NUCLEOTIDE SEQUENCE [LARGE SCALE GENOMIC DNA]</scope>
    <source>
        <strain evidence="2">DSM 8987</strain>
    </source>
</reference>